<dbReference type="GO" id="GO:0005126">
    <property type="term" value="F:cytokine receptor binding"/>
    <property type="evidence" value="ECO:0007669"/>
    <property type="project" value="InterPro"/>
</dbReference>
<evidence type="ECO:0000256" key="4">
    <source>
        <dbReference type="ARBA" id="ARBA00022525"/>
    </source>
</evidence>
<accession>A0A3Q3FVB0</accession>
<dbReference type="STRING" id="56723.ENSLBEP00000023334"/>
<dbReference type="GO" id="GO:0042119">
    <property type="term" value="P:neutrophil activation"/>
    <property type="evidence" value="ECO:0007669"/>
    <property type="project" value="TreeGrafter"/>
</dbReference>
<dbReference type="PANTHER" id="PTHR14356:SF3">
    <property type="entry name" value="INTERLEUKIN-15"/>
    <property type="match status" value="1"/>
</dbReference>
<proteinExistence type="inferred from homology"/>
<dbReference type="AlphaFoldDB" id="A0A3Q3FVB0"/>
<organism evidence="7 8">
    <name type="scientific">Labrus bergylta</name>
    <name type="common">ballan wrasse</name>
    <dbReference type="NCBI Taxonomy" id="56723"/>
    <lineage>
        <taxon>Eukaryota</taxon>
        <taxon>Metazoa</taxon>
        <taxon>Chordata</taxon>
        <taxon>Craniata</taxon>
        <taxon>Vertebrata</taxon>
        <taxon>Euteleostomi</taxon>
        <taxon>Actinopterygii</taxon>
        <taxon>Neopterygii</taxon>
        <taxon>Teleostei</taxon>
        <taxon>Neoteleostei</taxon>
        <taxon>Acanthomorphata</taxon>
        <taxon>Eupercaria</taxon>
        <taxon>Labriformes</taxon>
        <taxon>Labridae</taxon>
        <taxon>Labrus</taxon>
    </lineage>
</organism>
<evidence type="ECO:0000313" key="8">
    <source>
        <dbReference type="Proteomes" id="UP000261660"/>
    </source>
</evidence>
<evidence type="ECO:0000256" key="2">
    <source>
        <dbReference type="ARBA" id="ARBA00006050"/>
    </source>
</evidence>
<dbReference type="GO" id="GO:0050778">
    <property type="term" value="P:positive regulation of immune response"/>
    <property type="evidence" value="ECO:0007669"/>
    <property type="project" value="TreeGrafter"/>
</dbReference>
<dbReference type="GO" id="GO:0006955">
    <property type="term" value="P:immune response"/>
    <property type="evidence" value="ECO:0007669"/>
    <property type="project" value="InterPro"/>
</dbReference>
<dbReference type="Ensembl" id="ENSLBET00000024555.1">
    <property type="protein sequence ID" value="ENSLBEP00000023334.1"/>
    <property type="gene ID" value="ENSLBEG00000017906.1"/>
</dbReference>
<dbReference type="SUPFAM" id="SSF47266">
    <property type="entry name" value="4-helical cytokines"/>
    <property type="match status" value="1"/>
</dbReference>
<keyword evidence="3" id="KW-0202">Cytokine</keyword>
<dbReference type="GO" id="GO:0005615">
    <property type="term" value="C:extracellular space"/>
    <property type="evidence" value="ECO:0007669"/>
    <property type="project" value="UniProtKB-KW"/>
</dbReference>
<dbReference type="InterPro" id="IPR003443">
    <property type="entry name" value="IL-15/IL-21_fam"/>
</dbReference>
<keyword evidence="4" id="KW-0964">Secreted</keyword>
<dbReference type="GO" id="GO:0005125">
    <property type="term" value="F:cytokine activity"/>
    <property type="evidence" value="ECO:0007669"/>
    <property type="project" value="UniProtKB-KW"/>
</dbReference>
<dbReference type="PRINTS" id="PR01949">
    <property type="entry name" value="INTLKN15FISH"/>
</dbReference>
<dbReference type="InterPro" id="IPR009079">
    <property type="entry name" value="4_helix_cytokine-like_core"/>
</dbReference>
<name>A0A3Q3FVB0_9LABR</name>
<reference evidence="7" key="2">
    <citation type="submission" date="2025-09" db="UniProtKB">
        <authorList>
            <consortium name="Ensembl"/>
        </authorList>
    </citation>
    <scope>IDENTIFICATION</scope>
</reference>
<evidence type="ECO:0000313" key="7">
    <source>
        <dbReference type="Ensembl" id="ENSLBEP00000023334.1"/>
    </source>
</evidence>
<keyword evidence="5" id="KW-0732">Signal</keyword>
<evidence type="ECO:0000256" key="1">
    <source>
        <dbReference type="ARBA" id="ARBA00004613"/>
    </source>
</evidence>
<dbReference type="PANTHER" id="PTHR14356">
    <property type="entry name" value="INTERLEUKIN-15-RELATED"/>
    <property type="match status" value="1"/>
</dbReference>
<protein>
    <submittedName>
        <fullName evidence="7">Interleukin-15-like</fullName>
    </submittedName>
</protein>
<dbReference type="InParanoid" id="A0A3Q3FVB0"/>
<comment type="subcellular location">
    <subcellularLocation>
        <location evidence="1">Secreted</location>
    </subcellularLocation>
</comment>
<dbReference type="Proteomes" id="UP000261660">
    <property type="component" value="Unplaced"/>
</dbReference>
<keyword evidence="8" id="KW-1185">Reference proteome</keyword>
<dbReference type="GeneTree" id="ENSGT00490000044733"/>
<dbReference type="GO" id="GO:0001819">
    <property type="term" value="P:positive regulation of cytokine production"/>
    <property type="evidence" value="ECO:0007669"/>
    <property type="project" value="TreeGrafter"/>
</dbReference>
<comment type="similarity">
    <text evidence="2">Belongs to the IL-15/IL-21 family.</text>
</comment>
<dbReference type="GO" id="GO:0042102">
    <property type="term" value="P:positive regulation of T cell proliferation"/>
    <property type="evidence" value="ECO:0007669"/>
    <property type="project" value="TreeGrafter"/>
</dbReference>
<dbReference type="Gene3D" id="1.20.1250.70">
    <property type="entry name" value="Interleukin-15/Interleukin-21"/>
    <property type="match status" value="1"/>
</dbReference>
<sequence>MTDVMTVPPVILVQTTCHRGQRARGDLFLLTCNLCQEGHKTQVWLCFLILSFLGMSTCAVSERDMANLKECLKWIKPSIEKSDALLYAPSANEVEEKCKNMSLKCYMLELKMVIEEEDIRHKKADCIFDFSDTLPSDANYVSPFYKIFFQLPELSGKKAYFVNYTAFLHNNSWIRCYKISIENGFQQNFHSYSHFVMVDFLRIQSRNIFSCINRDKLTLWRIMQLINV</sequence>
<evidence type="ECO:0000256" key="3">
    <source>
        <dbReference type="ARBA" id="ARBA00022514"/>
    </source>
</evidence>
<evidence type="ECO:0000256" key="5">
    <source>
        <dbReference type="ARBA" id="ARBA00022729"/>
    </source>
</evidence>
<keyword evidence="6" id="KW-1015">Disulfide bond</keyword>
<dbReference type="InterPro" id="IPR020410">
    <property type="entry name" value="IL-15_fish"/>
</dbReference>
<evidence type="ECO:0000256" key="6">
    <source>
        <dbReference type="ARBA" id="ARBA00023157"/>
    </source>
</evidence>
<reference evidence="7" key="1">
    <citation type="submission" date="2025-08" db="UniProtKB">
        <authorList>
            <consortium name="Ensembl"/>
        </authorList>
    </citation>
    <scope>IDENTIFICATION</scope>
</reference>